<evidence type="ECO:0008006" key="4">
    <source>
        <dbReference type="Google" id="ProtNLM"/>
    </source>
</evidence>
<keyword evidence="1" id="KW-0732">Signal</keyword>
<proteinExistence type="predicted"/>
<feature type="chain" id="PRO_5016338553" description="Outer membrane protein beta-barrel domain-containing protein" evidence="1">
    <location>
        <begin position="22"/>
        <end position="184"/>
    </location>
</feature>
<feature type="signal peptide" evidence="1">
    <location>
        <begin position="1"/>
        <end position="21"/>
    </location>
</feature>
<dbReference type="RefSeq" id="WP_111633689.1">
    <property type="nucleotide sequence ID" value="NZ_QLLR01000008.1"/>
</dbReference>
<dbReference type="SUPFAM" id="SSF56925">
    <property type="entry name" value="OMPA-like"/>
    <property type="match status" value="1"/>
</dbReference>
<organism evidence="2 3">
    <name type="scientific">Pedobacter cryoconitis</name>
    <dbReference type="NCBI Taxonomy" id="188932"/>
    <lineage>
        <taxon>Bacteria</taxon>
        <taxon>Pseudomonadati</taxon>
        <taxon>Bacteroidota</taxon>
        <taxon>Sphingobacteriia</taxon>
        <taxon>Sphingobacteriales</taxon>
        <taxon>Sphingobacteriaceae</taxon>
        <taxon>Pedobacter</taxon>
    </lineage>
</organism>
<comment type="caution">
    <text evidence="2">The sequence shown here is derived from an EMBL/GenBank/DDBJ whole genome shotgun (WGS) entry which is preliminary data.</text>
</comment>
<name>A0A327SS05_9SPHI</name>
<protein>
    <recommendedName>
        <fullName evidence="4">Outer membrane protein beta-barrel domain-containing protein</fullName>
    </recommendedName>
</protein>
<evidence type="ECO:0000256" key="1">
    <source>
        <dbReference type="SAM" id="SignalP"/>
    </source>
</evidence>
<evidence type="ECO:0000313" key="3">
    <source>
        <dbReference type="Proteomes" id="UP000249754"/>
    </source>
</evidence>
<gene>
    <name evidence="2" type="ORF">LY11_02157</name>
</gene>
<accession>A0A327SS05</accession>
<dbReference type="InterPro" id="IPR011250">
    <property type="entry name" value="OMP/PagP_B-barrel"/>
</dbReference>
<reference evidence="2 3" key="1">
    <citation type="submission" date="2018-06" db="EMBL/GenBank/DDBJ databases">
        <title>Genomic Encyclopedia of Archaeal and Bacterial Type Strains, Phase II (KMG-II): from individual species to whole genera.</title>
        <authorList>
            <person name="Goeker M."/>
        </authorList>
    </citation>
    <scope>NUCLEOTIDE SEQUENCE [LARGE SCALE GENOMIC DNA]</scope>
    <source>
        <strain evidence="2 3">DSM 14825</strain>
    </source>
</reference>
<evidence type="ECO:0000313" key="2">
    <source>
        <dbReference type="EMBL" id="RAJ31658.1"/>
    </source>
</evidence>
<sequence length="184" mass="19214">MKRLFLLTAIAGVFAFSNVSAQTVKGPTLGIGADFAVPMGSLSDAYKFGVGGSLLFQTPIAKKLNFTASAGYVNFIGKSGVNYLALNNNGFYVDQTDVPNAGVIPVKVGARYFISNGFYAGGEVGAAFFTGEGGGTAFAYSPSIGFELPMANKNAIDLSAKYEGWSKNSSVGFFGLRVAYNFGL</sequence>
<dbReference type="OrthoDB" id="668980at2"/>
<dbReference type="EMBL" id="QLLR01000008">
    <property type="protein sequence ID" value="RAJ31658.1"/>
    <property type="molecule type" value="Genomic_DNA"/>
</dbReference>
<dbReference type="Proteomes" id="UP000249754">
    <property type="component" value="Unassembled WGS sequence"/>
</dbReference>
<dbReference type="AlphaFoldDB" id="A0A327SS05"/>